<feature type="domain" description="PABS" evidence="5">
    <location>
        <begin position="1"/>
        <end position="241"/>
    </location>
</feature>
<keyword evidence="2 4" id="KW-0808">Transferase</keyword>
<evidence type="ECO:0000256" key="4">
    <source>
        <dbReference type="PROSITE-ProRule" id="PRU00354"/>
    </source>
</evidence>
<keyword evidence="7" id="KW-1185">Reference proteome</keyword>
<evidence type="ECO:0000313" key="6">
    <source>
        <dbReference type="EMBL" id="CAJ0692785.1"/>
    </source>
</evidence>
<evidence type="ECO:0000256" key="1">
    <source>
        <dbReference type="ARBA" id="ARBA00007867"/>
    </source>
</evidence>
<evidence type="ECO:0000313" key="7">
    <source>
        <dbReference type="Proteomes" id="UP001189915"/>
    </source>
</evidence>
<dbReference type="InterPro" id="IPR030374">
    <property type="entry name" value="PABS"/>
</dbReference>
<gene>
    <name evidence="6" type="primary">speE_2</name>
    <name evidence="6" type="ORF">LMG18091_01671</name>
</gene>
<accession>A0AAD2EPL8</accession>
<sequence length="273" mass="30002">MTRHDLASPAPTAALTPTPVTYSEHDGVRLLHFAGAEHCAQGAILLSEPDRLLLPYAQQMMAWLLFLDPAQLADAHVAQLGLGPGSLTRFCHRRLPQARVTAVEINPLVIEAARSAFHLPDDDHRLQVLAQDALDWVMDPAQHGTVDALQVDVYDGVHDGSPALQSLAFYRACRRVLRAPGVMAINLHCSNEGFARNIERICEAFDYRVLIFPITMVENTIALAFNGPTITVEWAALQARAEVLQSTFGLPTADWIEGLRRVNPHQQGSVLTL</sequence>
<dbReference type="GO" id="GO:0004766">
    <property type="term" value="F:spermidine synthase activity"/>
    <property type="evidence" value="ECO:0007669"/>
    <property type="project" value="UniProtKB-EC"/>
</dbReference>
<dbReference type="CDD" id="cd02440">
    <property type="entry name" value="AdoMet_MTases"/>
    <property type="match status" value="1"/>
</dbReference>
<feature type="active site" description="Proton acceptor" evidence="4">
    <location>
        <position position="152"/>
    </location>
</feature>
<dbReference type="Pfam" id="PF13649">
    <property type="entry name" value="Methyltransf_25"/>
    <property type="match status" value="1"/>
</dbReference>
<dbReference type="RefSeq" id="WP_316667256.1">
    <property type="nucleotide sequence ID" value="NZ_CATWAF010000002.1"/>
</dbReference>
<dbReference type="InterPro" id="IPR041698">
    <property type="entry name" value="Methyltransf_25"/>
</dbReference>
<dbReference type="InterPro" id="IPR029063">
    <property type="entry name" value="SAM-dependent_MTases_sf"/>
</dbReference>
<dbReference type="Gene3D" id="3.40.50.150">
    <property type="entry name" value="Vaccinia Virus protein VP39"/>
    <property type="match status" value="1"/>
</dbReference>
<organism evidence="6 7">
    <name type="scientific">Ralstonia wenshanensis</name>
    <dbReference type="NCBI Taxonomy" id="2842456"/>
    <lineage>
        <taxon>Bacteria</taxon>
        <taxon>Pseudomonadati</taxon>
        <taxon>Pseudomonadota</taxon>
        <taxon>Betaproteobacteria</taxon>
        <taxon>Burkholderiales</taxon>
        <taxon>Burkholderiaceae</taxon>
        <taxon>Ralstonia</taxon>
    </lineage>
</organism>
<keyword evidence="3 4" id="KW-0620">Polyamine biosynthesis</keyword>
<proteinExistence type="inferred from homology"/>
<dbReference type="EC" id="2.5.1.16" evidence="6"/>
<evidence type="ECO:0000256" key="3">
    <source>
        <dbReference type="ARBA" id="ARBA00023115"/>
    </source>
</evidence>
<dbReference type="AlphaFoldDB" id="A0AAD2EPL8"/>
<dbReference type="GO" id="GO:0006596">
    <property type="term" value="P:polyamine biosynthetic process"/>
    <property type="evidence" value="ECO:0007669"/>
    <property type="project" value="UniProtKB-UniRule"/>
</dbReference>
<dbReference type="SUPFAM" id="SSF53335">
    <property type="entry name" value="S-adenosyl-L-methionine-dependent methyltransferases"/>
    <property type="match status" value="1"/>
</dbReference>
<dbReference type="PANTHER" id="PTHR43317:SF1">
    <property type="entry name" value="THERMOSPERMINE SYNTHASE ACAULIS5"/>
    <property type="match status" value="1"/>
</dbReference>
<comment type="similarity">
    <text evidence="1">Belongs to the spermidine/spermine synthase family.</text>
</comment>
<evidence type="ECO:0000256" key="2">
    <source>
        <dbReference type="ARBA" id="ARBA00022679"/>
    </source>
</evidence>
<name>A0AAD2EPL8_9RALS</name>
<evidence type="ECO:0000259" key="5">
    <source>
        <dbReference type="PROSITE" id="PS51006"/>
    </source>
</evidence>
<protein>
    <submittedName>
        <fullName evidence="6">Polyamine aminopropyltransferase</fullName>
        <ecNumber evidence="6">2.5.1.16</ecNumber>
    </submittedName>
</protein>
<dbReference type="EMBL" id="CATWAF010000002">
    <property type="protein sequence ID" value="CAJ0692785.1"/>
    <property type="molecule type" value="Genomic_DNA"/>
</dbReference>
<dbReference type="PROSITE" id="PS51006">
    <property type="entry name" value="PABS_2"/>
    <property type="match status" value="1"/>
</dbReference>
<comment type="caution">
    <text evidence="6">The sequence shown here is derived from an EMBL/GenBank/DDBJ whole genome shotgun (WGS) entry which is preliminary data.</text>
</comment>
<reference evidence="6 7" key="1">
    <citation type="submission" date="2023-07" db="EMBL/GenBank/DDBJ databases">
        <authorList>
            <person name="Peeters C."/>
        </authorList>
    </citation>
    <scope>NUCLEOTIDE SEQUENCE [LARGE SCALE GENOMIC DNA]</scope>
    <source>
        <strain evidence="6 7">LMG 18091</strain>
    </source>
</reference>
<dbReference type="Proteomes" id="UP001189915">
    <property type="component" value="Unassembled WGS sequence"/>
</dbReference>
<dbReference type="PANTHER" id="PTHR43317">
    <property type="entry name" value="THERMOSPERMINE SYNTHASE ACAULIS5"/>
    <property type="match status" value="1"/>
</dbReference>